<accession>A0ABS0ASP3</accession>
<evidence type="ECO:0000256" key="1">
    <source>
        <dbReference type="SAM" id="SignalP"/>
    </source>
</evidence>
<dbReference type="Proteomes" id="UP000662703">
    <property type="component" value="Unassembled WGS sequence"/>
</dbReference>
<dbReference type="SUPFAM" id="SSF110087">
    <property type="entry name" value="DR1885-like metal-binding protein"/>
    <property type="match status" value="1"/>
</dbReference>
<feature type="chain" id="PRO_5047249794" description="Copper chaperone PCu(A)C" evidence="1">
    <location>
        <begin position="29"/>
        <end position="152"/>
    </location>
</feature>
<organism evidence="2 3">
    <name type="scientific">Alloalcanivorax profundimaris</name>
    <dbReference type="NCBI Taxonomy" id="2735259"/>
    <lineage>
        <taxon>Bacteria</taxon>
        <taxon>Pseudomonadati</taxon>
        <taxon>Pseudomonadota</taxon>
        <taxon>Gammaproteobacteria</taxon>
        <taxon>Oceanospirillales</taxon>
        <taxon>Alcanivoracaceae</taxon>
        <taxon>Alloalcanivorax</taxon>
    </lineage>
</organism>
<evidence type="ECO:0008006" key="4">
    <source>
        <dbReference type="Google" id="ProtNLM"/>
    </source>
</evidence>
<evidence type="ECO:0000313" key="2">
    <source>
        <dbReference type="EMBL" id="MBF5057153.1"/>
    </source>
</evidence>
<evidence type="ECO:0000313" key="3">
    <source>
        <dbReference type="Proteomes" id="UP000662703"/>
    </source>
</evidence>
<comment type="caution">
    <text evidence="2">The sequence shown here is derived from an EMBL/GenBank/DDBJ whole genome shotgun (WGS) entry which is preliminary data.</text>
</comment>
<dbReference type="PANTHER" id="PTHR36302:SF1">
    <property type="entry name" value="COPPER CHAPERONE PCU(A)C"/>
    <property type="match status" value="1"/>
</dbReference>
<dbReference type="InterPro" id="IPR036182">
    <property type="entry name" value="PCuAC_sf"/>
</dbReference>
<keyword evidence="1" id="KW-0732">Signal</keyword>
<dbReference type="InterPro" id="IPR058248">
    <property type="entry name" value="Lxx211020-like"/>
</dbReference>
<dbReference type="Pfam" id="PF04314">
    <property type="entry name" value="PCuAC"/>
    <property type="match status" value="1"/>
</dbReference>
<dbReference type="Gene3D" id="2.60.40.1890">
    <property type="entry name" value="PCu(A)C copper chaperone"/>
    <property type="match status" value="1"/>
</dbReference>
<name>A0ABS0ASP3_9GAMM</name>
<proteinExistence type="predicted"/>
<sequence length="152" mass="16400">MYKAFFNRALARALAGAGLLALTAGASAADDLVVENAWLRAVPPVSPTMAGYFELRNKGDRGVKLEGAEAEFAGMAMLHGTETTDDGQRRMVHLGTIRLDPGDRVSFKPGGKHLMLMKLSDVPRAGETVEVCLTFTNHDDVCADFQVRHNSP</sequence>
<dbReference type="InterPro" id="IPR007410">
    <property type="entry name" value="LpqE-like"/>
</dbReference>
<keyword evidence="3" id="KW-1185">Reference proteome</keyword>
<gene>
    <name evidence="2" type="ORF">Y5W_02447</name>
</gene>
<dbReference type="EMBL" id="ARXX01000038">
    <property type="protein sequence ID" value="MBF5057153.1"/>
    <property type="molecule type" value="Genomic_DNA"/>
</dbReference>
<dbReference type="PANTHER" id="PTHR36302">
    <property type="entry name" value="BLR7088 PROTEIN"/>
    <property type="match status" value="1"/>
</dbReference>
<reference evidence="2 3" key="1">
    <citation type="submission" date="2012-09" db="EMBL/GenBank/DDBJ databases">
        <title>Genome Sequence of alkane-degrading Bacterium Alcanivorax sp. 521-1.</title>
        <authorList>
            <person name="Lai Q."/>
            <person name="Shao Z."/>
        </authorList>
    </citation>
    <scope>NUCLEOTIDE SEQUENCE [LARGE SCALE GENOMIC DNA]</scope>
    <source>
        <strain evidence="2 3">521-1</strain>
    </source>
</reference>
<protein>
    <recommendedName>
        <fullName evidence="4">Copper chaperone PCu(A)C</fullName>
    </recommendedName>
</protein>
<feature type="signal peptide" evidence="1">
    <location>
        <begin position="1"/>
        <end position="28"/>
    </location>
</feature>